<organism evidence="8">
    <name type="scientific">Aerophobetes bacterium</name>
    <dbReference type="NCBI Taxonomy" id="2030807"/>
    <lineage>
        <taxon>Bacteria</taxon>
        <taxon>Candidatus Aerophobota</taxon>
    </lineage>
</organism>
<evidence type="ECO:0000259" key="7">
    <source>
        <dbReference type="PROSITE" id="PS51918"/>
    </source>
</evidence>
<dbReference type="Pfam" id="PF04055">
    <property type="entry name" value="Radical_SAM"/>
    <property type="match status" value="1"/>
</dbReference>
<feature type="domain" description="Radical SAM core" evidence="7">
    <location>
        <begin position="13"/>
        <end position="241"/>
    </location>
</feature>
<dbReference type="InterPro" id="IPR006638">
    <property type="entry name" value="Elp3/MiaA/NifB-like_rSAM"/>
</dbReference>
<dbReference type="SFLD" id="SFLDG01067">
    <property type="entry name" value="SPASM/twitch_domain_containing"/>
    <property type="match status" value="1"/>
</dbReference>
<name>A0A7V5HZY7_UNCAE</name>
<evidence type="ECO:0000256" key="4">
    <source>
        <dbReference type="ARBA" id="ARBA00022723"/>
    </source>
</evidence>
<sequence>MTYIFGPVPSRRLGFSLGVDVIPFKTCTLDCVYCQLGRTTNKTVERKEYISADKILKNIEKTLAAKKQQKIDYITFSGSGEPTLNLRLGYMIKKIKEFTSIRIAVLTNGTLLFSPSLQEELQMADLVIPSLDASDEDTFRKINRPHHSLTLEKVIRGIESFSRNFQGRIWLEVMIVKNINDSFEKMEKIAELVEKMNIEKIQLNTPVRPPAEEFALPVPLSFLKKAKAILGEKCEIIGEFEKTQEGLLKKDIQEAILSLIKRRPVTLKDISSSLGVHQNEVIKYIRILQEKNLIHFKFHNEKKYFLPSPEI</sequence>
<evidence type="ECO:0000256" key="1">
    <source>
        <dbReference type="ARBA" id="ARBA00001966"/>
    </source>
</evidence>
<dbReference type="PANTHER" id="PTHR43787">
    <property type="entry name" value="FEMO COFACTOR BIOSYNTHESIS PROTEIN NIFB-RELATED"/>
    <property type="match status" value="1"/>
</dbReference>
<keyword evidence="2" id="KW-0004">4Fe-4S</keyword>
<gene>
    <name evidence="8" type="ORF">ENL39_06045</name>
</gene>
<dbReference type="SMART" id="SM00729">
    <property type="entry name" value="Elp3"/>
    <property type="match status" value="1"/>
</dbReference>
<dbReference type="InterPro" id="IPR058240">
    <property type="entry name" value="rSAM_sf"/>
</dbReference>
<dbReference type="InterPro" id="IPR040084">
    <property type="entry name" value="GTPase_Obg"/>
</dbReference>
<dbReference type="GO" id="GO:0003824">
    <property type="term" value="F:catalytic activity"/>
    <property type="evidence" value="ECO:0007669"/>
    <property type="project" value="InterPro"/>
</dbReference>
<dbReference type="InterPro" id="IPR007197">
    <property type="entry name" value="rSAM"/>
</dbReference>
<dbReference type="EMBL" id="DRTT01000165">
    <property type="protein sequence ID" value="HHF99028.1"/>
    <property type="molecule type" value="Genomic_DNA"/>
</dbReference>
<dbReference type="GO" id="GO:0051539">
    <property type="term" value="F:4 iron, 4 sulfur cluster binding"/>
    <property type="evidence" value="ECO:0007669"/>
    <property type="project" value="UniProtKB-KW"/>
</dbReference>
<dbReference type="Proteomes" id="UP000886070">
    <property type="component" value="Unassembled WGS sequence"/>
</dbReference>
<dbReference type="SFLD" id="SFLDS00029">
    <property type="entry name" value="Radical_SAM"/>
    <property type="match status" value="1"/>
</dbReference>
<dbReference type="InterPro" id="IPR013785">
    <property type="entry name" value="Aldolase_TIM"/>
</dbReference>
<evidence type="ECO:0000256" key="6">
    <source>
        <dbReference type="ARBA" id="ARBA00023014"/>
    </source>
</evidence>
<dbReference type="PANTHER" id="PTHR43787:SF11">
    <property type="entry name" value="UPF0026 PROTEIN SLR1464"/>
    <property type="match status" value="1"/>
</dbReference>
<dbReference type="AlphaFoldDB" id="A0A7V5HZY7"/>
<proteinExistence type="predicted"/>
<protein>
    <submittedName>
        <fullName evidence="8">Radical SAM protein</fullName>
    </submittedName>
</protein>
<dbReference type="GO" id="GO:0046872">
    <property type="term" value="F:metal ion binding"/>
    <property type="evidence" value="ECO:0007669"/>
    <property type="project" value="UniProtKB-KW"/>
</dbReference>
<dbReference type="SFLD" id="SFLDG01083">
    <property type="entry name" value="Uncharacterised_Radical_SAM_Su"/>
    <property type="match status" value="1"/>
</dbReference>
<evidence type="ECO:0000256" key="5">
    <source>
        <dbReference type="ARBA" id="ARBA00023004"/>
    </source>
</evidence>
<dbReference type="InterPro" id="IPR036390">
    <property type="entry name" value="WH_DNA-bd_sf"/>
</dbReference>
<keyword evidence="5" id="KW-0408">Iron</keyword>
<dbReference type="CDD" id="cd01335">
    <property type="entry name" value="Radical_SAM"/>
    <property type="match status" value="1"/>
</dbReference>
<dbReference type="InterPro" id="IPR036388">
    <property type="entry name" value="WH-like_DNA-bd_sf"/>
</dbReference>
<dbReference type="SUPFAM" id="SSF46785">
    <property type="entry name" value="Winged helix' DNA-binding domain"/>
    <property type="match status" value="1"/>
</dbReference>
<keyword evidence="4" id="KW-0479">Metal-binding</keyword>
<dbReference type="SUPFAM" id="SSF102114">
    <property type="entry name" value="Radical SAM enzymes"/>
    <property type="match status" value="1"/>
</dbReference>
<evidence type="ECO:0000256" key="2">
    <source>
        <dbReference type="ARBA" id="ARBA00022485"/>
    </source>
</evidence>
<reference evidence="8" key="1">
    <citation type="journal article" date="2020" name="mSystems">
        <title>Genome- and Community-Level Interaction Insights into Carbon Utilization and Element Cycling Functions of Hydrothermarchaeota in Hydrothermal Sediment.</title>
        <authorList>
            <person name="Zhou Z."/>
            <person name="Liu Y."/>
            <person name="Xu W."/>
            <person name="Pan J."/>
            <person name="Luo Z.H."/>
            <person name="Li M."/>
        </authorList>
    </citation>
    <scope>NUCLEOTIDE SEQUENCE [LARGE SCALE GENOMIC DNA]</scope>
    <source>
        <strain evidence="8">HyVt-92</strain>
    </source>
</reference>
<keyword evidence="6" id="KW-0411">Iron-sulfur</keyword>
<dbReference type="PROSITE" id="PS51918">
    <property type="entry name" value="RADICAL_SAM"/>
    <property type="match status" value="1"/>
</dbReference>
<evidence type="ECO:0000256" key="3">
    <source>
        <dbReference type="ARBA" id="ARBA00022691"/>
    </source>
</evidence>
<evidence type="ECO:0000313" key="8">
    <source>
        <dbReference type="EMBL" id="HHF99028.1"/>
    </source>
</evidence>
<dbReference type="Gene3D" id="1.10.10.10">
    <property type="entry name" value="Winged helix-like DNA-binding domain superfamily/Winged helix DNA-binding domain"/>
    <property type="match status" value="1"/>
</dbReference>
<comment type="caution">
    <text evidence="8">The sequence shown here is derived from an EMBL/GenBank/DDBJ whole genome shotgun (WGS) entry which is preliminary data.</text>
</comment>
<comment type="cofactor">
    <cofactor evidence="1">
        <name>[4Fe-4S] cluster</name>
        <dbReference type="ChEBI" id="CHEBI:49883"/>
    </cofactor>
</comment>
<accession>A0A7V5HZY7</accession>
<keyword evidence="3" id="KW-0949">S-adenosyl-L-methionine</keyword>
<dbReference type="Gene3D" id="3.20.20.70">
    <property type="entry name" value="Aldolase class I"/>
    <property type="match status" value="1"/>
</dbReference>